<evidence type="ECO:0000313" key="3">
    <source>
        <dbReference type="Proteomes" id="UP000800097"/>
    </source>
</evidence>
<dbReference type="AlphaFoldDB" id="A0A6A6JGU1"/>
<dbReference type="SUPFAM" id="SSF51735">
    <property type="entry name" value="NAD(P)-binding Rossmann-fold domains"/>
    <property type="match status" value="1"/>
</dbReference>
<feature type="domain" description="NAD(P)-binding" evidence="1">
    <location>
        <begin position="8"/>
        <end position="92"/>
    </location>
</feature>
<reference evidence="2" key="1">
    <citation type="journal article" date="2020" name="Stud. Mycol.">
        <title>101 Dothideomycetes genomes: a test case for predicting lifestyles and emergence of pathogens.</title>
        <authorList>
            <person name="Haridas S."/>
            <person name="Albert R."/>
            <person name="Binder M."/>
            <person name="Bloem J."/>
            <person name="Labutti K."/>
            <person name="Salamov A."/>
            <person name="Andreopoulos B."/>
            <person name="Baker S."/>
            <person name="Barry K."/>
            <person name="Bills G."/>
            <person name="Bluhm B."/>
            <person name="Cannon C."/>
            <person name="Castanera R."/>
            <person name="Culley D."/>
            <person name="Daum C."/>
            <person name="Ezra D."/>
            <person name="Gonzalez J."/>
            <person name="Henrissat B."/>
            <person name="Kuo A."/>
            <person name="Liang C."/>
            <person name="Lipzen A."/>
            <person name="Lutzoni F."/>
            <person name="Magnuson J."/>
            <person name="Mondo S."/>
            <person name="Nolan M."/>
            <person name="Ohm R."/>
            <person name="Pangilinan J."/>
            <person name="Park H.-J."/>
            <person name="Ramirez L."/>
            <person name="Alfaro M."/>
            <person name="Sun H."/>
            <person name="Tritt A."/>
            <person name="Yoshinaga Y."/>
            <person name="Zwiers L.-H."/>
            <person name="Turgeon B."/>
            <person name="Goodwin S."/>
            <person name="Spatafora J."/>
            <person name="Crous P."/>
            <person name="Grigoriev I."/>
        </authorList>
    </citation>
    <scope>NUCLEOTIDE SEQUENCE</scope>
    <source>
        <strain evidence="2">CBS 379.55</strain>
    </source>
</reference>
<organism evidence="2 3">
    <name type="scientific">Westerdykella ornata</name>
    <dbReference type="NCBI Taxonomy" id="318751"/>
    <lineage>
        <taxon>Eukaryota</taxon>
        <taxon>Fungi</taxon>
        <taxon>Dikarya</taxon>
        <taxon>Ascomycota</taxon>
        <taxon>Pezizomycotina</taxon>
        <taxon>Dothideomycetes</taxon>
        <taxon>Pleosporomycetidae</taxon>
        <taxon>Pleosporales</taxon>
        <taxon>Sporormiaceae</taxon>
        <taxon>Westerdykella</taxon>
    </lineage>
</organism>
<gene>
    <name evidence="2" type="ORF">EI97DRAFT_459493</name>
</gene>
<protein>
    <submittedName>
        <fullName evidence="2">NAD dependent epimerase/dehydratase family protein</fullName>
    </submittedName>
</protein>
<dbReference type="PANTHER" id="PTHR48079:SF7">
    <property type="entry name" value="NAD(P)-BINDING DOMAIN-CONTAINING PROTEIN-RELATED"/>
    <property type="match status" value="1"/>
</dbReference>
<sequence>MTKLFITGATGYIGGDVLYAIAHAFPDLEITALVRNSDKGAKVAAQYPKIRLVYGDLDSTDVITKASAEADVVVNTANVDHEASARAIVAGLAQKKEGEKGWLIHTSGTGILCYADYERKSYGAKNEKVFDDWDGIGEVLNIPDAALHRPVDKIVLAASHQYPGKISTAIICPPTIYGPGRGPDRTKSIQANLMARATLVRKKGFHVEGGENKWTQVHIQDLSNVYISLLTEALTAGGGKATWNDEGYYFAEAGEFVWGDLAKEIAKAAKDKGYIETSEVDAISTEEADKLVELGSYLWGVNSRCRSIRANKLFGWKPTQKSLFDLVPEIVDVEARDLGITKGHAAKAAGAV</sequence>
<accession>A0A6A6JGU1</accession>
<dbReference type="GO" id="GO:0004029">
    <property type="term" value="F:aldehyde dehydrogenase (NAD+) activity"/>
    <property type="evidence" value="ECO:0007669"/>
    <property type="project" value="TreeGrafter"/>
</dbReference>
<evidence type="ECO:0000259" key="1">
    <source>
        <dbReference type="Pfam" id="PF13460"/>
    </source>
</evidence>
<dbReference type="Proteomes" id="UP000800097">
    <property type="component" value="Unassembled WGS sequence"/>
</dbReference>
<dbReference type="OrthoDB" id="2130169at2759"/>
<dbReference type="RefSeq" id="XP_033652727.1">
    <property type="nucleotide sequence ID" value="XM_033801013.1"/>
</dbReference>
<proteinExistence type="predicted"/>
<dbReference type="Gene3D" id="3.40.50.720">
    <property type="entry name" value="NAD(P)-binding Rossmann-like Domain"/>
    <property type="match status" value="1"/>
</dbReference>
<dbReference type="EMBL" id="ML986498">
    <property type="protein sequence ID" value="KAF2275188.1"/>
    <property type="molecule type" value="Genomic_DNA"/>
</dbReference>
<dbReference type="InterPro" id="IPR051783">
    <property type="entry name" value="NAD(P)-dependent_oxidoreduct"/>
</dbReference>
<dbReference type="PANTHER" id="PTHR48079">
    <property type="entry name" value="PROTEIN YEEZ"/>
    <property type="match status" value="1"/>
</dbReference>
<dbReference type="InterPro" id="IPR036291">
    <property type="entry name" value="NAD(P)-bd_dom_sf"/>
</dbReference>
<dbReference type="Pfam" id="PF13460">
    <property type="entry name" value="NAD_binding_10"/>
    <property type="match status" value="1"/>
</dbReference>
<dbReference type="GO" id="GO:0005737">
    <property type="term" value="C:cytoplasm"/>
    <property type="evidence" value="ECO:0007669"/>
    <property type="project" value="TreeGrafter"/>
</dbReference>
<keyword evidence="3" id="KW-1185">Reference proteome</keyword>
<evidence type="ECO:0000313" key="2">
    <source>
        <dbReference type="EMBL" id="KAF2275188.1"/>
    </source>
</evidence>
<name>A0A6A6JGU1_WESOR</name>
<dbReference type="GeneID" id="54554188"/>
<dbReference type="InterPro" id="IPR016040">
    <property type="entry name" value="NAD(P)-bd_dom"/>
</dbReference>